<dbReference type="Gene3D" id="2.130.10.10">
    <property type="entry name" value="YVTN repeat-like/Quinoprotein amine dehydrogenase"/>
    <property type="match status" value="1"/>
</dbReference>
<name>A0A0F9B4P3_9ZZZZ</name>
<evidence type="ECO:0000313" key="1">
    <source>
        <dbReference type="EMBL" id="KKL08737.1"/>
    </source>
</evidence>
<dbReference type="EMBL" id="LAZR01042762">
    <property type="protein sequence ID" value="KKL08737.1"/>
    <property type="molecule type" value="Genomic_DNA"/>
</dbReference>
<protein>
    <submittedName>
        <fullName evidence="1">Uncharacterized protein</fullName>
    </submittedName>
</protein>
<feature type="non-terminal residue" evidence="1">
    <location>
        <position position="421"/>
    </location>
</feature>
<organism evidence="1">
    <name type="scientific">marine sediment metagenome</name>
    <dbReference type="NCBI Taxonomy" id="412755"/>
    <lineage>
        <taxon>unclassified sequences</taxon>
        <taxon>metagenomes</taxon>
        <taxon>ecological metagenomes</taxon>
    </lineage>
</organism>
<accession>A0A0F9B4P3</accession>
<dbReference type="InterPro" id="IPR015943">
    <property type="entry name" value="WD40/YVTN_repeat-like_dom_sf"/>
</dbReference>
<gene>
    <name evidence="1" type="ORF">LCGC14_2572880</name>
</gene>
<proteinExistence type="predicted"/>
<reference evidence="1" key="1">
    <citation type="journal article" date="2015" name="Nature">
        <title>Complex archaea that bridge the gap between prokaryotes and eukaryotes.</title>
        <authorList>
            <person name="Spang A."/>
            <person name="Saw J.H."/>
            <person name="Jorgensen S.L."/>
            <person name="Zaremba-Niedzwiedzka K."/>
            <person name="Martijn J."/>
            <person name="Lind A.E."/>
            <person name="van Eijk R."/>
            <person name="Schleper C."/>
            <person name="Guy L."/>
            <person name="Ettema T.J."/>
        </authorList>
    </citation>
    <scope>NUCLEOTIDE SEQUENCE</scope>
</reference>
<comment type="caution">
    <text evidence="1">The sequence shown here is derived from an EMBL/GenBank/DDBJ whole genome shotgun (WGS) entry which is preliminary data.</text>
</comment>
<dbReference type="AlphaFoldDB" id="A0A0F9B4P3"/>
<sequence length="421" mass="45492">MITTTPAWRNAAQISRKGVVLVRLKYGDETNYLTIAASPIPRLESEYYRPMLIESPVDMMGVDMYTHKVQTSELTLRISNGDYHPGVKFSDLINDTTLGAGDDIGIENREADVRLWTEGITTWATCIQLRSGVFREISHSQTELVLSIQDKREIIHKKIEHLIVETDAADTDEGLPDSGRGKTKPVIGGNHIHFRGDDAKALDTASTFNNLVPCVYLGINTSGKHEWQVSSHQLDEALVAGNQVEFWGFDRSLGADGRFVRLANSGGTDVTIVNGASGAVLAHIETPGYLDYQYGKGTVVASKAGGGIVTGFDEGGSDETNVADKDFSSLATAAFANLADVNDYAQFLIPFAAWDNQNFNGTVGNVDIHWYGKWTFTGGIGAGDVSVEHDDTGAFGGAEDVFSVPTDETVRTEDTSASANT</sequence>